<dbReference type="AlphaFoldDB" id="A0A840HV43"/>
<reference evidence="3 4" key="1">
    <citation type="submission" date="2020-08" db="EMBL/GenBank/DDBJ databases">
        <title>Genomic Encyclopedia of Type Strains, Phase IV (KMG-IV): sequencing the most valuable type-strain genomes for metagenomic binning, comparative biology and taxonomic classification.</title>
        <authorList>
            <person name="Goeker M."/>
        </authorList>
    </citation>
    <scope>NUCLEOTIDE SEQUENCE [LARGE SCALE GENOMIC DNA]</scope>
    <source>
        <strain evidence="3 4">DSM 7465</strain>
    </source>
</reference>
<dbReference type="InterPro" id="IPR007372">
    <property type="entry name" value="Lipid/polyisoprenoid-bd_YceI"/>
</dbReference>
<dbReference type="Pfam" id="PF04264">
    <property type="entry name" value="YceI"/>
    <property type="match status" value="1"/>
</dbReference>
<dbReference type="SMART" id="SM00867">
    <property type="entry name" value="YceI"/>
    <property type="match status" value="1"/>
</dbReference>
<dbReference type="PANTHER" id="PTHR34406">
    <property type="entry name" value="PROTEIN YCEI"/>
    <property type="match status" value="1"/>
</dbReference>
<dbReference type="RefSeq" id="WP_184475712.1">
    <property type="nucleotide sequence ID" value="NZ_JACHOV010000008.1"/>
</dbReference>
<feature type="signal peptide" evidence="1">
    <location>
        <begin position="1"/>
        <end position="22"/>
    </location>
</feature>
<accession>A0A840HV43</accession>
<comment type="caution">
    <text evidence="3">The sequence shown here is derived from an EMBL/GenBank/DDBJ whole genome shotgun (WGS) entry which is preliminary data.</text>
</comment>
<dbReference type="Proteomes" id="UP000575068">
    <property type="component" value="Unassembled WGS sequence"/>
</dbReference>
<keyword evidence="1" id="KW-0732">Signal</keyword>
<dbReference type="SUPFAM" id="SSF101874">
    <property type="entry name" value="YceI-like"/>
    <property type="match status" value="1"/>
</dbReference>
<protein>
    <submittedName>
        <fullName evidence="3">Polyisoprenoid-binding protein YceI</fullName>
    </submittedName>
</protein>
<dbReference type="PANTHER" id="PTHR34406:SF1">
    <property type="entry name" value="PROTEIN YCEI"/>
    <property type="match status" value="1"/>
</dbReference>
<gene>
    <name evidence="3" type="ORF">HNQ99_002243</name>
</gene>
<evidence type="ECO:0000313" key="3">
    <source>
        <dbReference type="EMBL" id="MBB4641925.1"/>
    </source>
</evidence>
<dbReference type="InterPro" id="IPR036761">
    <property type="entry name" value="TTHA0802/YceI-like_sf"/>
</dbReference>
<organism evidence="3 4">
    <name type="scientific">Rhizorhapis suberifaciens</name>
    <name type="common">corky root of lettuce</name>
    <dbReference type="NCBI Taxonomy" id="13656"/>
    <lineage>
        <taxon>Bacteria</taxon>
        <taxon>Pseudomonadati</taxon>
        <taxon>Pseudomonadota</taxon>
        <taxon>Alphaproteobacteria</taxon>
        <taxon>Sphingomonadales</taxon>
        <taxon>Sphingomonadaceae</taxon>
        <taxon>Rhizorhapis</taxon>
    </lineage>
</organism>
<feature type="domain" description="Lipid/polyisoprenoid-binding YceI-like" evidence="2">
    <location>
        <begin position="41"/>
        <end position="204"/>
    </location>
</feature>
<dbReference type="Gene3D" id="2.40.128.110">
    <property type="entry name" value="Lipid/polyisoprenoid-binding, YceI-like"/>
    <property type="match status" value="1"/>
</dbReference>
<name>A0A840HV43_9SPHN</name>
<proteinExistence type="predicted"/>
<sequence>MRKIFATSALALTTLALGPVVAQDAPSLPGAPDPARVQFGTYAVDPAHTQVAFTVNHLGFSNYVGLFGTPKGSLTIDPKQPEKASLSIEIPMDEVRTSSTDLDKHLKTPDFLDTAKFPTAKFVSTSVTVDGTTADIAGNLTLHGVTKPVMIEAQFVGAGPHPMNKKLNIGFSGTTTIKRSDFGITKFIPLVSDEVKLAITVAFEK</sequence>
<evidence type="ECO:0000256" key="1">
    <source>
        <dbReference type="SAM" id="SignalP"/>
    </source>
</evidence>
<keyword evidence="4" id="KW-1185">Reference proteome</keyword>
<dbReference type="EMBL" id="JACHOV010000008">
    <property type="protein sequence ID" value="MBB4641925.1"/>
    <property type="molecule type" value="Genomic_DNA"/>
</dbReference>
<evidence type="ECO:0000259" key="2">
    <source>
        <dbReference type="SMART" id="SM00867"/>
    </source>
</evidence>
<feature type="chain" id="PRO_5032787267" evidence="1">
    <location>
        <begin position="23"/>
        <end position="205"/>
    </location>
</feature>
<evidence type="ECO:0000313" key="4">
    <source>
        <dbReference type="Proteomes" id="UP000575068"/>
    </source>
</evidence>